<gene>
    <name evidence="2" type="ORF">Celaphus_00005647</name>
</gene>
<name>A0A212CVZ4_CEREH</name>
<dbReference type="OrthoDB" id="1740265at2759"/>
<dbReference type="InterPro" id="IPR006047">
    <property type="entry name" value="GH13_cat_dom"/>
</dbReference>
<proteinExistence type="predicted"/>
<comment type="caution">
    <text evidence="2">The sequence shown here is derived from an EMBL/GenBank/DDBJ whole genome shotgun (WGS) entry which is preliminary data.</text>
</comment>
<dbReference type="EMBL" id="MKHE01000011">
    <property type="protein sequence ID" value="OWK10132.1"/>
    <property type="molecule type" value="Genomic_DNA"/>
</dbReference>
<feature type="domain" description="Glycosyl hydrolase family 13 catalytic" evidence="1">
    <location>
        <begin position="12"/>
        <end position="176"/>
    </location>
</feature>
<dbReference type="GO" id="GO:0006865">
    <property type="term" value="P:amino acid transport"/>
    <property type="evidence" value="ECO:0007669"/>
    <property type="project" value="TreeGrafter"/>
</dbReference>
<dbReference type="Pfam" id="PF00128">
    <property type="entry name" value="Alpha-amylase"/>
    <property type="match status" value="1"/>
</dbReference>
<dbReference type="SUPFAM" id="SSF51445">
    <property type="entry name" value="(Trans)glycosidases"/>
    <property type="match status" value="1"/>
</dbReference>
<dbReference type="Proteomes" id="UP000242450">
    <property type="component" value="Chromosome 11"/>
</dbReference>
<sequence length="208" mass="23424">MGTEAHGESITKTMVYYGLPFIQEADFPFNNYLSKLDKPSGNSVFEVITSWMENMPEGKWPNWMITLYRALKVSAFQTGGPDNVRLTSRLGEKYVNIMNMLVFTLPGTPITYYGEEIGMRNILTANLNETYDVGTLFSKSPMQWDNSSNAGFSEGSHTWLPTSSDYHTVNVDVSIHENFMLTPETGNEFLLLTTHTHLELSKTLTGVL</sequence>
<dbReference type="PANTHER" id="PTHR10357">
    <property type="entry name" value="ALPHA-AMYLASE FAMILY MEMBER"/>
    <property type="match status" value="1"/>
</dbReference>
<dbReference type="AlphaFoldDB" id="A0A212CVZ4"/>
<dbReference type="Gene3D" id="3.20.20.80">
    <property type="entry name" value="Glycosidases"/>
    <property type="match status" value="1"/>
</dbReference>
<organism evidence="2 3">
    <name type="scientific">Cervus elaphus hippelaphus</name>
    <name type="common">European red deer</name>
    <dbReference type="NCBI Taxonomy" id="46360"/>
    <lineage>
        <taxon>Eukaryota</taxon>
        <taxon>Metazoa</taxon>
        <taxon>Chordata</taxon>
        <taxon>Craniata</taxon>
        <taxon>Vertebrata</taxon>
        <taxon>Euteleostomi</taxon>
        <taxon>Mammalia</taxon>
        <taxon>Eutheria</taxon>
        <taxon>Laurasiatheria</taxon>
        <taxon>Artiodactyla</taxon>
        <taxon>Ruminantia</taxon>
        <taxon>Pecora</taxon>
        <taxon>Cervidae</taxon>
        <taxon>Cervinae</taxon>
        <taxon>Cervus</taxon>
    </lineage>
</organism>
<reference evidence="2 3" key="1">
    <citation type="journal article" date="2018" name="Mol. Genet. Genomics">
        <title>The red deer Cervus elaphus genome CerEla1.0: sequencing, annotating, genes, and chromosomes.</title>
        <authorList>
            <person name="Bana N.A."/>
            <person name="Nyiri A."/>
            <person name="Nagy J."/>
            <person name="Frank K."/>
            <person name="Nagy T."/>
            <person name="Steger V."/>
            <person name="Schiller M."/>
            <person name="Lakatos P."/>
            <person name="Sugar L."/>
            <person name="Horn P."/>
            <person name="Barta E."/>
            <person name="Orosz L."/>
        </authorList>
    </citation>
    <scope>NUCLEOTIDE SEQUENCE [LARGE SCALE GENOMIC DNA]</scope>
    <source>
        <strain evidence="2">Hungarian</strain>
    </source>
</reference>
<protein>
    <submittedName>
        <fullName evidence="2">SLC3A1</fullName>
    </submittedName>
</protein>
<evidence type="ECO:0000259" key="1">
    <source>
        <dbReference type="Pfam" id="PF00128"/>
    </source>
</evidence>
<evidence type="ECO:0000313" key="3">
    <source>
        <dbReference type="Proteomes" id="UP000242450"/>
    </source>
</evidence>
<accession>A0A212CVZ4</accession>
<evidence type="ECO:0000313" key="2">
    <source>
        <dbReference type="EMBL" id="OWK10132.1"/>
    </source>
</evidence>
<dbReference type="InterPro" id="IPR017853">
    <property type="entry name" value="GH"/>
</dbReference>
<keyword evidence="3" id="KW-1185">Reference proteome</keyword>
<dbReference type="PANTHER" id="PTHR10357:SF179">
    <property type="entry name" value="NEUTRAL AND BASIC AMINO ACID TRANSPORT PROTEIN RBAT"/>
    <property type="match status" value="1"/>
</dbReference>
<dbReference type="GO" id="GO:0005975">
    <property type="term" value="P:carbohydrate metabolic process"/>
    <property type="evidence" value="ECO:0007669"/>
    <property type="project" value="InterPro"/>
</dbReference>